<proteinExistence type="predicted"/>
<gene>
    <name evidence="2" type="ORF">CFOL_v3_26628</name>
</gene>
<dbReference type="InterPro" id="IPR045249">
    <property type="entry name" value="HARBI1-like"/>
</dbReference>
<evidence type="ECO:0000259" key="1">
    <source>
        <dbReference type="Pfam" id="PF26138"/>
    </source>
</evidence>
<dbReference type="STRING" id="3775.A0A1Q3CT05"/>
<organism evidence="2 3">
    <name type="scientific">Cephalotus follicularis</name>
    <name type="common">Albany pitcher plant</name>
    <dbReference type="NCBI Taxonomy" id="3775"/>
    <lineage>
        <taxon>Eukaryota</taxon>
        <taxon>Viridiplantae</taxon>
        <taxon>Streptophyta</taxon>
        <taxon>Embryophyta</taxon>
        <taxon>Tracheophyta</taxon>
        <taxon>Spermatophyta</taxon>
        <taxon>Magnoliopsida</taxon>
        <taxon>eudicotyledons</taxon>
        <taxon>Gunneridae</taxon>
        <taxon>Pentapetalae</taxon>
        <taxon>rosids</taxon>
        <taxon>fabids</taxon>
        <taxon>Oxalidales</taxon>
        <taxon>Cephalotaceae</taxon>
        <taxon>Cephalotus</taxon>
    </lineage>
</organism>
<dbReference type="AlphaFoldDB" id="A0A1Q3CT05"/>
<accession>A0A1Q3CT05</accession>
<reference evidence="3" key="1">
    <citation type="submission" date="2016-04" db="EMBL/GenBank/DDBJ databases">
        <title>Cephalotus genome sequencing.</title>
        <authorList>
            <person name="Fukushima K."/>
            <person name="Hasebe M."/>
            <person name="Fang X."/>
        </authorList>
    </citation>
    <scope>NUCLEOTIDE SEQUENCE [LARGE SCALE GENOMIC DNA]</scope>
    <source>
        <strain evidence="3">cv. St1</strain>
    </source>
</reference>
<dbReference type="PANTHER" id="PTHR22930:SF251">
    <property type="entry name" value="DDE TNP4 DOMAIN-CONTAINING PROTEIN"/>
    <property type="match status" value="1"/>
</dbReference>
<dbReference type="PANTHER" id="PTHR22930">
    <property type="match status" value="1"/>
</dbReference>
<name>A0A1Q3CT05_CEPFO</name>
<comment type="caution">
    <text evidence="2">The sequence shown here is derived from an EMBL/GenBank/DDBJ whole genome shotgun (WGS) entry which is preliminary data.</text>
</comment>
<dbReference type="InParanoid" id="A0A1Q3CT05"/>
<keyword evidence="3" id="KW-1185">Reference proteome</keyword>
<dbReference type="OrthoDB" id="1681765at2759"/>
<dbReference type="Proteomes" id="UP000187406">
    <property type="component" value="Unassembled WGS sequence"/>
</dbReference>
<sequence length="196" mass="23043">KPMRISSLRGNQYMEETLAGLTQVCHEMLRMHKSTFLYFCEVLRKEGGLENTSKLMVEEQVAMFLIAVGKNWDQRSIVIVFNSLWRRLIHVRRVIRTVTKLAKYIVRPSTEDDAPFHIKSNKKYYPWFKKCVRAINRTHVSVSAPVEKYVNFRDKKSTVTQNVMCACNFNMEFMLVYSGWEDTTIDSRVFLDALTR</sequence>
<dbReference type="InterPro" id="IPR058353">
    <property type="entry name" value="DUF8040"/>
</dbReference>
<feature type="non-terminal residue" evidence="2">
    <location>
        <position position="196"/>
    </location>
</feature>
<evidence type="ECO:0000313" key="3">
    <source>
        <dbReference type="Proteomes" id="UP000187406"/>
    </source>
</evidence>
<dbReference type="EMBL" id="BDDD01002817">
    <property type="protein sequence ID" value="GAV83178.1"/>
    <property type="molecule type" value="Genomic_DNA"/>
</dbReference>
<protein>
    <recommendedName>
        <fullName evidence="1">DUF8040 domain-containing protein</fullName>
    </recommendedName>
</protein>
<evidence type="ECO:0000313" key="2">
    <source>
        <dbReference type="EMBL" id="GAV83178.1"/>
    </source>
</evidence>
<feature type="domain" description="DUF8040" evidence="1">
    <location>
        <begin position="6"/>
        <end position="82"/>
    </location>
</feature>
<dbReference type="Pfam" id="PF26138">
    <property type="entry name" value="DUF8040"/>
    <property type="match status" value="1"/>
</dbReference>
<feature type="non-terminal residue" evidence="2">
    <location>
        <position position="1"/>
    </location>
</feature>